<dbReference type="Pfam" id="PF08506">
    <property type="entry name" value="Cse1"/>
    <property type="match status" value="1"/>
</dbReference>
<dbReference type="SMART" id="SM00913">
    <property type="entry name" value="IBN_N"/>
    <property type="match status" value="1"/>
</dbReference>
<feature type="domain" description="Importin N-terminal" evidence="11">
    <location>
        <begin position="29"/>
        <end position="102"/>
    </location>
</feature>
<dbReference type="InterPro" id="IPR005043">
    <property type="entry name" value="XPO2_C"/>
</dbReference>
<evidence type="ECO:0000256" key="3">
    <source>
        <dbReference type="ARBA" id="ARBA00008669"/>
    </source>
</evidence>
<dbReference type="GO" id="GO:0005829">
    <property type="term" value="C:cytosol"/>
    <property type="evidence" value="ECO:0007669"/>
    <property type="project" value="TreeGrafter"/>
</dbReference>
<sequence length="1039" mass="117752">MEVTENNLNTLIGYLQHTLSADPNVRRPAEKFLESVEANQNYPVLLLSLVDKGDVEMTIRVASAVTFKNYVKRNWRIIDDVNKIHDSDRETIKQLIVGLMLRSPEQVQRQLSDAVSIIGREDFPDKWPNLIQEMISHFQRGDFHAINGVLHTAHSLFKRYRYEFKSQTLWSEIKFVLDNFAKPFTDLFVATMQLAESNSTNVNALKVIFSSLVLIAKIFYSLNFQDIPEFFEDNIKIWMNYYLQLLTIDNALLKTGEDEEAGLLEELKSQICENVGLYAQKYSEEFAEYLPGFVTAVWSLLTTVGQQVKYDLLVSNAIHFLSSVAERPNSKHLFEAADVLSSICEKVIIPNMEFRDCDEELFEDNPEEYIRRDIEGSDLDTRRRAACDLVKALAKHFEANITTVFSNYVNAMLQNYAKDPNAHWKSKDAAIYLVTSMTAKGQTARHGITQTNQLVNIGDFFEGQILPTLQSPVVDEFPVLKADSIKYYLIFRNQLPKELVLATLPNIVNLLNAKASVVHTYAAHAIERVFTMKGEGSNPCFTSADLQPMAELILNNLFATLEQPGSSENEYIMKAVMRTFSLLQEAVVPFLGVLLPKLTFKLSQVSKNPSKPHFNHYLFETLSLAVRITCTSNKMAVLKFEEALFPVFEDILRQDIQEFVPYVFQLLSLFLEFRESPVPDHYMELFPCLLSPILWERVGNIPALSRLMQAFIDKEAHKIVNSQKLNGVLGVFQKLIASKTNDHEGFFILMRLVENLPPETLNEYLKHIFVLLFHRLSNSKTTKYVKSLLAFFFFFSYKYGPGALIALIDTIQPKMFSMVIERLILPDLQKVSGNVERKICSVGLIKLLTEAPELIDGCYSQFWGPLLQALIGLFELPEDDSIPEDEHFIEVDETPGYQSAFCKLLFAGKAEHDPMNGQIPDARLHLAQSLQKLSVNCPGKLPTLISTHLAPEAAQHLQKQRSDEGEQVPTHPPTLASIIIRTLTLQLQISPNKSMPQSTRAASPSISDYLHPSFDQTEDPGKESSENAVAILPLPSPES</sequence>
<feature type="compositionally biased region" description="Polar residues" evidence="10">
    <location>
        <begin position="992"/>
        <end position="1006"/>
    </location>
</feature>
<dbReference type="GO" id="GO:0031267">
    <property type="term" value="F:small GTPase binding"/>
    <property type="evidence" value="ECO:0007669"/>
    <property type="project" value="InterPro"/>
</dbReference>
<evidence type="ECO:0000256" key="9">
    <source>
        <dbReference type="ARBA" id="ARBA00030693"/>
    </source>
</evidence>
<evidence type="ECO:0000256" key="6">
    <source>
        <dbReference type="ARBA" id="ARBA00022490"/>
    </source>
</evidence>
<evidence type="ECO:0000256" key="5">
    <source>
        <dbReference type="ARBA" id="ARBA00022448"/>
    </source>
</evidence>
<dbReference type="Proteomes" id="UP000887116">
    <property type="component" value="Unassembled WGS sequence"/>
</dbReference>
<evidence type="ECO:0000256" key="10">
    <source>
        <dbReference type="SAM" id="MobiDB-lite"/>
    </source>
</evidence>
<name>A0A8X6KUH2_TRICU</name>
<accession>A0A8X6KUH2</accession>
<dbReference type="InterPro" id="IPR016024">
    <property type="entry name" value="ARM-type_fold"/>
</dbReference>
<evidence type="ECO:0000313" key="12">
    <source>
        <dbReference type="EMBL" id="GFQ84571.1"/>
    </source>
</evidence>
<dbReference type="PANTHER" id="PTHR10997:SF8">
    <property type="entry name" value="EXPORTIN-2"/>
    <property type="match status" value="1"/>
</dbReference>
<dbReference type="InterPro" id="IPR001494">
    <property type="entry name" value="Importin-beta_N"/>
</dbReference>
<dbReference type="InterPro" id="IPR011989">
    <property type="entry name" value="ARM-like"/>
</dbReference>
<evidence type="ECO:0000256" key="4">
    <source>
        <dbReference type="ARBA" id="ARBA00018945"/>
    </source>
</evidence>
<dbReference type="GO" id="GO:0005635">
    <property type="term" value="C:nuclear envelope"/>
    <property type="evidence" value="ECO:0007669"/>
    <property type="project" value="TreeGrafter"/>
</dbReference>
<dbReference type="AlphaFoldDB" id="A0A8X6KUH2"/>
<feature type="region of interest" description="Disordered" evidence="10">
    <location>
        <begin position="992"/>
        <end position="1039"/>
    </location>
</feature>
<dbReference type="FunFam" id="1.25.10.10:FF:000057">
    <property type="entry name" value="Exportin-2 isoform 1"/>
    <property type="match status" value="1"/>
</dbReference>
<reference evidence="12" key="1">
    <citation type="submission" date="2020-07" db="EMBL/GenBank/DDBJ databases">
        <title>Multicomponent nature underlies the extraordinary mechanical properties of spider dragline silk.</title>
        <authorList>
            <person name="Kono N."/>
            <person name="Nakamura H."/>
            <person name="Mori M."/>
            <person name="Yoshida Y."/>
            <person name="Ohtoshi R."/>
            <person name="Malay A.D."/>
            <person name="Moran D.A.P."/>
            <person name="Tomita M."/>
            <person name="Numata K."/>
            <person name="Arakawa K."/>
        </authorList>
    </citation>
    <scope>NUCLEOTIDE SEQUENCE</scope>
</reference>
<dbReference type="Pfam" id="PF03378">
    <property type="entry name" value="CAS_CSE1"/>
    <property type="match status" value="1"/>
</dbReference>
<proteinExistence type="inferred from homology"/>
<evidence type="ECO:0000256" key="7">
    <source>
        <dbReference type="ARBA" id="ARBA00022927"/>
    </source>
</evidence>
<keyword evidence="5" id="KW-0813">Transport</keyword>
<keyword evidence="8" id="KW-0539">Nucleus</keyword>
<keyword evidence="13" id="KW-1185">Reference proteome</keyword>
<evidence type="ECO:0000259" key="11">
    <source>
        <dbReference type="PROSITE" id="PS50166"/>
    </source>
</evidence>
<dbReference type="EMBL" id="BMAO01032785">
    <property type="protein sequence ID" value="GFQ84571.1"/>
    <property type="molecule type" value="Genomic_DNA"/>
</dbReference>
<dbReference type="GO" id="GO:0005049">
    <property type="term" value="F:nuclear export signal receptor activity"/>
    <property type="evidence" value="ECO:0007669"/>
    <property type="project" value="TreeGrafter"/>
</dbReference>
<dbReference type="GO" id="GO:0006611">
    <property type="term" value="P:protein export from nucleus"/>
    <property type="evidence" value="ECO:0007669"/>
    <property type="project" value="TreeGrafter"/>
</dbReference>
<evidence type="ECO:0000313" key="13">
    <source>
        <dbReference type="Proteomes" id="UP000887116"/>
    </source>
</evidence>
<dbReference type="PROSITE" id="PS50166">
    <property type="entry name" value="IMPORTIN_B_NT"/>
    <property type="match status" value="1"/>
</dbReference>
<comment type="caution">
    <text evidence="12">The sequence shown here is derived from an EMBL/GenBank/DDBJ whole genome shotgun (WGS) entry which is preliminary data.</text>
</comment>
<evidence type="ECO:0000256" key="1">
    <source>
        <dbReference type="ARBA" id="ARBA00004123"/>
    </source>
</evidence>
<dbReference type="SUPFAM" id="SSF48371">
    <property type="entry name" value="ARM repeat"/>
    <property type="match status" value="1"/>
</dbReference>
<organism evidence="12 13">
    <name type="scientific">Trichonephila clavata</name>
    <name type="common">Joro spider</name>
    <name type="synonym">Nephila clavata</name>
    <dbReference type="NCBI Taxonomy" id="2740835"/>
    <lineage>
        <taxon>Eukaryota</taxon>
        <taxon>Metazoa</taxon>
        <taxon>Ecdysozoa</taxon>
        <taxon>Arthropoda</taxon>
        <taxon>Chelicerata</taxon>
        <taxon>Arachnida</taxon>
        <taxon>Araneae</taxon>
        <taxon>Araneomorphae</taxon>
        <taxon>Entelegynae</taxon>
        <taxon>Araneoidea</taxon>
        <taxon>Nephilidae</taxon>
        <taxon>Trichonephila</taxon>
    </lineage>
</organism>
<comment type="subcellular location">
    <subcellularLocation>
        <location evidence="2">Cytoplasm</location>
    </subcellularLocation>
    <subcellularLocation>
        <location evidence="1">Nucleus</location>
    </subcellularLocation>
</comment>
<evidence type="ECO:0000256" key="2">
    <source>
        <dbReference type="ARBA" id="ARBA00004496"/>
    </source>
</evidence>
<dbReference type="GO" id="GO:0006606">
    <property type="term" value="P:protein import into nucleus"/>
    <property type="evidence" value="ECO:0007669"/>
    <property type="project" value="TreeGrafter"/>
</dbReference>
<keyword evidence="7" id="KW-0653">Protein transport</keyword>
<dbReference type="PANTHER" id="PTHR10997">
    <property type="entry name" value="IMPORTIN-7, 8, 11"/>
    <property type="match status" value="1"/>
</dbReference>
<dbReference type="Pfam" id="PF03810">
    <property type="entry name" value="IBN_N"/>
    <property type="match status" value="1"/>
</dbReference>
<gene>
    <name evidence="12" type="primary">cse1l</name>
    <name evidence="12" type="ORF">TNCT_416561</name>
</gene>
<evidence type="ECO:0000256" key="8">
    <source>
        <dbReference type="ARBA" id="ARBA00023242"/>
    </source>
</evidence>
<protein>
    <recommendedName>
        <fullName evidence="4">Exportin-2</fullName>
    </recommendedName>
    <alternativeName>
        <fullName evidence="9">Importin-alpha re-exporter</fullName>
    </alternativeName>
</protein>
<keyword evidence="6" id="KW-0963">Cytoplasm</keyword>
<dbReference type="InterPro" id="IPR013713">
    <property type="entry name" value="XPO2_central"/>
</dbReference>
<dbReference type="Gene3D" id="1.25.10.10">
    <property type="entry name" value="Leucine-rich Repeat Variant"/>
    <property type="match status" value="1"/>
</dbReference>
<dbReference type="OrthoDB" id="3268246at2759"/>
<comment type="similarity">
    <text evidence="3">Belongs to the XPO2/CSE1 family.</text>
</comment>